<protein>
    <recommendedName>
        <fullName evidence="3">Pyridoxamine 5'-phosphate oxidase</fullName>
    </recommendedName>
</protein>
<dbReference type="AlphaFoldDB" id="A0A069PL07"/>
<comment type="caution">
    <text evidence="1">The sequence shown here is derived from an EMBL/GenBank/DDBJ whole genome shotgun (WGS) entry which is preliminary data.</text>
</comment>
<dbReference type="Gene3D" id="2.30.110.10">
    <property type="entry name" value="Electron Transport, Fmn-binding Protein, Chain A"/>
    <property type="match status" value="1"/>
</dbReference>
<keyword evidence="2" id="KW-1185">Reference proteome</keyword>
<reference evidence="1 2" key="1">
    <citation type="submission" date="2014-03" db="EMBL/GenBank/DDBJ databases">
        <title>Draft Genome Sequences of Four Burkholderia Strains.</title>
        <authorList>
            <person name="Liu X.Y."/>
            <person name="Li C.X."/>
            <person name="Xu J.H."/>
        </authorList>
    </citation>
    <scope>NUCLEOTIDE SEQUENCE [LARGE SCALE GENOMIC DNA]</scope>
    <source>
        <strain evidence="1 2">DSM 50014</strain>
    </source>
</reference>
<dbReference type="Proteomes" id="UP000027466">
    <property type="component" value="Unassembled WGS sequence"/>
</dbReference>
<dbReference type="RefSeq" id="WP_035927745.1">
    <property type="nucleotide sequence ID" value="NZ_CADFFX010000007.1"/>
</dbReference>
<accession>A0A069PL07</accession>
<evidence type="ECO:0000313" key="1">
    <source>
        <dbReference type="EMBL" id="KDR40599.1"/>
    </source>
</evidence>
<proteinExistence type="predicted"/>
<dbReference type="InterPro" id="IPR012349">
    <property type="entry name" value="Split_barrel_FMN-bd"/>
</dbReference>
<dbReference type="SUPFAM" id="SSF50475">
    <property type="entry name" value="FMN-binding split barrel"/>
    <property type="match status" value="1"/>
</dbReference>
<organism evidence="1 2">
    <name type="scientific">Caballeronia glathei</name>
    <dbReference type="NCBI Taxonomy" id="60547"/>
    <lineage>
        <taxon>Bacteria</taxon>
        <taxon>Pseudomonadati</taxon>
        <taxon>Pseudomonadota</taxon>
        <taxon>Betaproteobacteria</taxon>
        <taxon>Burkholderiales</taxon>
        <taxon>Burkholderiaceae</taxon>
        <taxon>Caballeronia</taxon>
    </lineage>
</organism>
<dbReference type="EMBL" id="JFHC01000038">
    <property type="protein sequence ID" value="KDR40599.1"/>
    <property type="molecule type" value="Genomic_DNA"/>
</dbReference>
<evidence type="ECO:0008006" key="3">
    <source>
        <dbReference type="Google" id="ProtNLM"/>
    </source>
</evidence>
<name>A0A069PL07_9BURK</name>
<gene>
    <name evidence="1" type="ORF">BG61_23915</name>
</gene>
<evidence type="ECO:0000313" key="2">
    <source>
        <dbReference type="Proteomes" id="UP000027466"/>
    </source>
</evidence>
<sequence length="170" mass="18422">MTSTPSPGTRALEQISFDEWPPALRTLFDGTLIETKGGFTASLLAVDDGGRVRTSLLSLGELFAPDPRTLCFALWPASRAVRAISSTGRATLTFVFDEAFFQVQLEARRVPLDHAPLACFVATIETGELQRVGYARLTGGIGFELEDGETVMARWRAQVEMLKRAASAAA</sequence>